<dbReference type="InterPro" id="IPR045034">
    <property type="entry name" value="O-acyltransferase_WSD1-like"/>
</dbReference>
<evidence type="ECO:0000259" key="13">
    <source>
        <dbReference type="Pfam" id="PF03007"/>
    </source>
</evidence>
<reference evidence="15 16" key="1">
    <citation type="submission" date="2020-08" db="EMBL/GenBank/DDBJ databases">
        <title>Genomic Encyclopedia of Type Strains, Phase IV (KMG-IV): sequencing the most valuable type-strain genomes for metagenomic binning, comparative biology and taxonomic classification.</title>
        <authorList>
            <person name="Goeker M."/>
        </authorList>
    </citation>
    <scope>NUCLEOTIDE SEQUENCE [LARGE SCALE GENOMIC DNA]</scope>
    <source>
        <strain evidence="15 16">DSM 45615</strain>
    </source>
</reference>
<evidence type="ECO:0000256" key="4">
    <source>
        <dbReference type="ARBA" id="ARBA00013244"/>
    </source>
</evidence>
<evidence type="ECO:0000256" key="10">
    <source>
        <dbReference type="ARBA" id="ARBA00048109"/>
    </source>
</evidence>
<evidence type="ECO:0000256" key="2">
    <source>
        <dbReference type="ARBA" id="ARBA00005189"/>
    </source>
</evidence>
<feature type="compositionally biased region" description="Basic residues" evidence="12">
    <location>
        <begin position="502"/>
        <end position="518"/>
    </location>
</feature>
<evidence type="ECO:0000256" key="5">
    <source>
        <dbReference type="ARBA" id="ARBA00022516"/>
    </source>
</evidence>
<dbReference type="InterPro" id="IPR014292">
    <property type="entry name" value="Acyl_transf_WS/DGAT"/>
</dbReference>
<evidence type="ECO:0000256" key="8">
    <source>
        <dbReference type="ARBA" id="ARBA00023098"/>
    </source>
</evidence>
<dbReference type="UniPathway" id="UPA00282"/>
<feature type="domain" description="O-acyltransferase WSD1 C-terminal" evidence="14">
    <location>
        <begin position="326"/>
        <end position="475"/>
    </location>
</feature>
<protein>
    <recommendedName>
        <fullName evidence="4 11">Diacylglycerol O-acyltransferase</fullName>
        <ecNumber evidence="4 11">2.3.1.20</ecNumber>
    </recommendedName>
</protein>
<accession>A0A840P1Y7</accession>
<feature type="domain" description="O-acyltransferase WSD1-like N-terminal" evidence="13">
    <location>
        <begin position="4"/>
        <end position="285"/>
    </location>
</feature>
<keyword evidence="16" id="KW-1185">Reference proteome</keyword>
<dbReference type="RefSeq" id="WP_185048097.1">
    <property type="nucleotide sequence ID" value="NZ_BAABIX010000023.1"/>
</dbReference>
<comment type="caution">
    <text evidence="15">The sequence shown here is derived from an EMBL/GenBank/DDBJ whole genome shotgun (WGS) entry which is preliminary data.</text>
</comment>
<dbReference type="EC" id="2.3.1.20" evidence="4 11"/>
<keyword evidence="7 11" id="KW-0319">Glycerol metabolism</keyword>
<feature type="region of interest" description="Disordered" evidence="12">
    <location>
        <begin position="481"/>
        <end position="518"/>
    </location>
</feature>
<dbReference type="Proteomes" id="UP000578449">
    <property type="component" value="Unassembled WGS sequence"/>
</dbReference>
<dbReference type="Pfam" id="PF03007">
    <property type="entry name" value="WS_DGAT_cat"/>
    <property type="match status" value="1"/>
</dbReference>
<dbReference type="GO" id="GO:0051701">
    <property type="term" value="P:biological process involved in interaction with host"/>
    <property type="evidence" value="ECO:0007669"/>
    <property type="project" value="TreeGrafter"/>
</dbReference>
<evidence type="ECO:0000256" key="12">
    <source>
        <dbReference type="SAM" id="MobiDB-lite"/>
    </source>
</evidence>
<evidence type="ECO:0000256" key="6">
    <source>
        <dbReference type="ARBA" id="ARBA00022679"/>
    </source>
</evidence>
<feature type="compositionally biased region" description="Pro residues" evidence="12">
    <location>
        <begin position="481"/>
        <end position="490"/>
    </location>
</feature>
<dbReference type="GO" id="GO:0004144">
    <property type="term" value="F:diacylglycerol O-acyltransferase activity"/>
    <property type="evidence" value="ECO:0007669"/>
    <property type="project" value="UniProtKB-EC"/>
</dbReference>
<evidence type="ECO:0000256" key="11">
    <source>
        <dbReference type="RuleBase" id="RU361241"/>
    </source>
</evidence>
<keyword evidence="9 11" id="KW-0012">Acyltransferase</keyword>
<organism evidence="15 16">
    <name type="scientific">Thermocatellispora tengchongensis</name>
    <dbReference type="NCBI Taxonomy" id="1073253"/>
    <lineage>
        <taxon>Bacteria</taxon>
        <taxon>Bacillati</taxon>
        <taxon>Actinomycetota</taxon>
        <taxon>Actinomycetes</taxon>
        <taxon>Streptosporangiales</taxon>
        <taxon>Streptosporangiaceae</taxon>
        <taxon>Thermocatellispora</taxon>
    </lineage>
</organism>
<dbReference type="Gene3D" id="3.30.559.30">
    <property type="entry name" value="Nonribosomal peptide synthetase, condensation domain"/>
    <property type="match status" value="1"/>
</dbReference>
<evidence type="ECO:0000313" key="16">
    <source>
        <dbReference type="Proteomes" id="UP000578449"/>
    </source>
</evidence>
<comment type="pathway">
    <text evidence="1 11">Glycerolipid metabolism; triacylglycerol biosynthesis.</text>
</comment>
<comment type="catalytic activity">
    <reaction evidence="10 11">
        <text>an acyl-CoA + a 1,2-diacyl-sn-glycerol = a triacyl-sn-glycerol + CoA</text>
        <dbReference type="Rhea" id="RHEA:10868"/>
        <dbReference type="ChEBI" id="CHEBI:17815"/>
        <dbReference type="ChEBI" id="CHEBI:57287"/>
        <dbReference type="ChEBI" id="CHEBI:58342"/>
        <dbReference type="ChEBI" id="CHEBI:64615"/>
        <dbReference type="EC" id="2.3.1.20"/>
    </reaction>
</comment>
<evidence type="ECO:0000313" key="15">
    <source>
        <dbReference type="EMBL" id="MBB5131257.1"/>
    </source>
</evidence>
<dbReference type="SUPFAM" id="SSF52777">
    <property type="entry name" value="CoA-dependent acyltransferases"/>
    <property type="match status" value="2"/>
</dbReference>
<dbReference type="PANTHER" id="PTHR31650">
    <property type="entry name" value="O-ACYLTRANSFERASE (WSD1-LIKE) FAMILY PROTEIN"/>
    <property type="match status" value="1"/>
</dbReference>
<dbReference type="GO" id="GO:0071731">
    <property type="term" value="P:response to nitric oxide"/>
    <property type="evidence" value="ECO:0007669"/>
    <property type="project" value="TreeGrafter"/>
</dbReference>
<dbReference type="NCBIfam" id="TIGR02946">
    <property type="entry name" value="acyl_WS_DGAT"/>
    <property type="match status" value="1"/>
</dbReference>
<dbReference type="GO" id="GO:0006071">
    <property type="term" value="P:glycerol metabolic process"/>
    <property type="evidence" value="ECO:0007669"/>
    <property type="project" value="UniProtKB-KW"/>
</dbReference>
<dbReference type="AlphaFoldDB" id="A0A840P1Y7"/>
<comment type="pathway">
    <text evidence="2">Lipid metabolism.</text>
</comment>
<evidence type="ECO:0000259" key="14">
    <source>
        <dbReference type="Pfam" id="PF06974"/>
    </source>
</evidence>
<feature type="compositionally biased region" description="Low complexity" evidence="12">
    <location>
        <begin position="491"/>
        <end position="501"/>
    </location>
</feature>
<evidence type="ECO:0000256" key="7">
    <source>
        <dbReference type="ARBA" id="ARBA00022798"/>
    </source>
</evidence>
<dbReference type="InterPro" id="IPR009721">
    <property type="entry name" value="O-acyltransferase_WSD1_C"/>
</dbReference>
<evidence type="ECO:0000256" key="1">
    <source>
        <dbReference type="ARBA" id="ARBA00004771"/>
    </source>
</evidence>
<dbReference type="InterPro" id="IPR004255">
    <property type="entry name" value="O-acyltransferase_WSD1_N"/>
</dbReference>
<dbReference type="EMBL" id="JACHGN010000002">
    <property type="protein sequence ID" value="MBB5131257.1"/>
    <property type="molecule type" value="Genomic_DNA"/>
</dbReference>
<dbReference type="GO" id="GO:0019432">
    <property type="term" value="P:triglyceride biosynthetic process"/>
    <property type="evidence" value="ECO:0007669"/>
    <property type="project" value="UniProtKB-UniPathway"/>
</dbReference>
<keyword evidence="8 11" id="KW-0443">Lipid metabolism</keyword>
<name>A0A840P1Y7_9ACTN</name>
<sequence length="518" mass="54584">MRQLTALDAQFLHAESATTAVHVAGVAILDPACAPSGAITRDDLVALLRRRVHLAPALRLRLADVPLGLDHPYWTEDPGFDPADHVYETTLAEPGLLADEVARIHERHLDRGRPLWEMHLIHGLADGKVAVYTKVHHCAIDGVSGAETLAALLDVAPEECVPARPDPGDEDGRVTAPDTVTMLARAATRTLAHPLGALGSLRRTVADLDAVPLVAGLPGARIVARAARLLTGDRRPIPDLPPAPVPRTPFNGPVSARRRVAYGSLPLAEVKRVGQAFGISVNDVVMALCASALRAWLVEHDALPDRPLVAAVPVAVRTSRASERAGNQLSAMIAPLATDVAGPRERLHAVAAAMRAAKRRFARSPATWLRELPALLPPAVTPYATGPVFRLAATAFPPINLIVSNVPGPQFPLYLSGAKLEAYYPMSVLSDVSGALNITCFSYDGNLDFGVVACPDHVEDAGRLVEHLGAALEELVALIPPPAPAPPGPAKPAAGKPAGKPAARRAAGRKTSKAHARS</sequence>
<gene>
    <name evidence="15" type="ORF">HNP84_000963</name>
</gene>
<proteinExistence type="inferred from homology"/>
<keyword evidence="5 11" id="KW-0444">Lipid biosynthesis</keyword>
<dbReference type="Pfam" id="PF06974">
    <property type="entry name" value="WS_DGAT_C"/>
    <property type="match status" value="1"/>
</dbReference>
<keyword evidence="6 11" id="KW-0808">Transferase</keyword>
<dbReference type="PANTHER" id="PTHR31650:SF1">
    <property type="entry name" value="WAX ESTER SYNTHASE_DIACYLGLYCEROL ACYLTRANSFERASE 4-RELATED"/>
    <property type="match status" value="1"/>
</dbReference>
<dbReference type="GO" id="GO:0005886">
    <property type="term" value="C:plasma membrane"/>
    <property type="evidence" value="ECO:0007669"/>
    <property type="project" value="TreeGrafter"/>
</dbReference>
<evidence type="ECO:0000256" key="3">
    <source>
        <dbReference type="ARBA" id="ARBA00009587"/>
    </source>
</evidence>
<comment type="similarity">
    <text evidence="3 11">Belongs to the long-chain O-acyltransferase family.</text>
</comment>
<dbReference type="GO" id="GO:0001666">
    <property type="term" value="P:response to hypoxia"/>
    <property type="evidence" value="ECO:0007669"/>
    <property type="project" value="TreeGrafter"/>
</dbReference>
<evidence type="ECO:0000256" key="9">
    <source>
        <dbReference type="ARBA" id="ARBA00023315"/>
    </source>
</evidence>